<dbReference type="InterPro" id="IPR036286">
    <property type="entry name" value="LexA/Signal_pep-like_sf"/>
</dbReference>
<accession>A0A100WAU1</accession>
<comment type="subcellular location">
    <subcellularLocation>
        <location evidence="2">Cell membrane</location>
        <topology evidence="2">Single-pass type II membrane protein</topology>
    </subcellularLocation>
    <subcellularLocation>
        <location evidence="6">Membrane</location>
        <topology evidence="6">Single-pass type II membrane protein</topology>
    </subcellularLocation>
</comment>
<comment type="caution">
    <text evidence="8">The sequence shown here is derived from an EMBL/GenBank/DDBJ whole genome shotgun (WGS) entry which is preliminary data.</text>
</comment>
<evidence type="ECO:0000256" key="1">
    <source>
        <dbReference type="ARBA" id="ARBA00000677"/>
    </source>
</evidence>
<evidence type="ECO:0000256" key="6">
    <source>
        <dbReference type="RuleBase" id="RU362042"/>
    </source>
</evidence>
<dbReference type="InterPro" id="IPR019758">
    <property type="entry name" value="Pept_S26A_signal_pept_1_CS"/>
</dbReference>
<dbReference type="CDD" id="cd06530">
    <property type="entry name" value="S26_SPase_I"/>
    <property type="match status" value="1"/>
</dbReference>
<proteinExistence type="inferred from homology"/>
<evidence type="ECO:0000256" key="4">
    <source>
        <dbReference type="ARBA" id="ARBA00013208"/>
    </source>
</evidence>
<comment type="similarity">
    <text evidence="3 6">Belongs to the peptidase S26 family.</text>
</comment>
<evidence type="ECO:0000313" key="9">
    <source>
        <dbReference type="Proteomes" id="UP000069443"/>
    </source>
</evidence>
<dbReference type="EC" id="3.4.21.89" evidence="4 6"/>
<dbReference type="AlphaFoldDB" id="A0A100WAU1"/>
<comment type="catalytic activity">
    <reaction evidence="1 6">
        <text>Cleavage of hydrophobic, N-terminal signal or leader sequences from secreted and periplasmic proteins.</text>
        <dbReference type="EC" id="3.4.21.89"/>
    </reaction>
</comment>
<dbReference type="STRING" id="228230.RMCC_1945"/>
<keyword evidence="9" id="KW-1185">Reference proteome</keyword>
<sequence>MSASRATRVRGRRILRVVALAGTLIVALLLAGWALVLAFVGQEYRIPSVAMAPTVKPDDRVVVNKLAYRSHPPRPGDIVVLRAPAHWNVGYPSPRSANPVLRGAQDALALFGLGAPDDHAIVTRVIAVGGQTVECRMETGVTVDGTPIAQPYLDKTALEVDPALLPCLGSAFGPVTVPAGRLWVMGDNRTHSADSRVYCAHVQAHVERGVLCTGDPASGTVAVDDVIGLVWSVQPGGSQIR</sequence>
<evidence type="ECO:0000259" key="7">
    <source>
        <dbReference type="Pfam" id="PF10502"/>
    </source>
</evidence>
<dbReference type="Proteomes" id="UP000069443">
    <property type="component" value="Unassembled WGS sequence"/>
</dbReference>
<organism evidence="8 9">
    <name type="scientific">Mycolicibacterium canariasense</name>
    <name type="common">Mycobacterium canariasense</name>
    <dbReference type="NCBI Taxonomy" id="228230"/>
    <lineage>
        <taxon>Bacteria</taxon>
        <taxon>Bacillati</taxon>
        <taxon>Actinomycetota</taxon>
        <taxon>Actinomycetes</taxon>
        <taxon>Mycobacteriales</taxon>
        <taxon>Mycobacteriaceae</taxon>
        <taxon>Mycolicibacterium</taxon>
    </lineage>
</organism>
<evidence type="ECO:0000256" key="2">
    <source>
        <dbReference type="ARBA" id="ARBA00004401"/>
    </source>
</evidence>
<protein>
    <recommendedName>
        <fullName evidence="4 6">Signal peptidase I</fullName>
        <ecNumber evidence="4 6">3.4.21.89</ecNumber>
    </recommendedName>
</protein>
<dbReference type="GO" id="GO:0006465">
    <property type="term" value="P:signal peptide processing"/>
    <property type="evidence" value="ECO:0007669"/>
    <property type="project" value="InterPro"/>
</dbReference>
<evidence type="ECO:0000313" key="8">
    <source>
        <dbReference type="EMBL" id="GAS94979.1"/>
    </source>
</evidence>
<dbReference type="Gene3D" id="2.10.109.10">
    <property type="entry name" value="Umud Fragment, subunit A"/>
    <property type="match status" value="1"/>
</dbReference>
<dbReference type="GO" id="GO:0004252">
    <property type="term" value="F:serine-type endopeptidase activity"/>
    <property type="evidence" value="ECO:0007669"/>
    <property type="project" value="InterPro"/>
</dbReference>
<reference evidence="9" key="1">
    <citation type="journal article" date="2016" name="Genome Announc.">
        <title>Draft Genome Sequences of Five Rapidly Growing Mycobacterium Species, M. thermoresistibile, M. fortuitum subsp. acetamidolyticum, M. canariasense, M. brisbanense, and M. novocastrense.</title>
        <authorList>
            <person name="Katahira K."/>
            <person name="Ogura Y."/>
            <person name="Gotoh Y."/>
            <person name="Hayashi T."/>
        </authorList>
    </citation>
    <scope>NUCLEOTIDE SEQUENCE [LARGE SCALE GENOMIC DNA]</scope>
    <source>
        <strain evidence="9">JCM15298</strain>
    </source>
</reference>
<dbReference type="GO" id="GO:0009003">
    <property type="term" value="F:signal peptidase activity"/>
    <property type="evidence" value="ECO:0007669"/>
    <property type="project" value="UniProtKB-EC"/>
</dbReference>
<gene>
    <name evidence="8" type="primary">lepB</name>
    <name evidence="8" type="ORF">RMCC_1945</name>
</gene>
<name>A0A100WAU1_MYCCR</name>
<dbReference type="SUPFAM" id="SSF51306">
    <property type="entry name" value="LexA/Signal peptidase"/>
    <property type="match status" value="1"/>
</dbReference>
<dbReference type="NCBIfam" id="TIGR02227">
    <property type="entry name" value="sigpep_I_bact"/>
    <property type="match status" value="1"/>
</dbReference>
<dbReference type="EMBL" id="BCSY01000036">
    <property type="protein sequence ID" value="GAS94979.1"/>
    <property type="molecule type" value="Genomic_DNA"/>
</dbReference>
<dbReference type="InterPro" id="IPR000223">
    <property type="entry name" value="Pept_S26A_signal_pept_1"/>
</dbReference>
<dbReference type="PANTHER" id="PTHR43390:SF1">
    <property type="entry name" value="CHLOROPLAST PROCESSING PEPTIDASE"/>
    <property type="match status" value="1"/>
</dbReference>
<dbReference type="PANTHER" id="PTHR43390">
    <property type="entry name" value="SIGNAL PEPTIDASE I"/>
    <property type="match status" value="1"/>
</dbReference>
<keyword evidence="5 6" id="KW-0378">Hydrolase</keyword>
<dbReference type="OrthoDB" id="9815782at2"/>
<dbReference type="GO" id="GO:0005886">
    <property type="term" value="C:plasma membrane"/>
    <property type="evidence" value="ECO:0007669"/>
    <property type="project" value="UniProtKB-SubCell"/>
</dbReference>
<evidence type="ECO:0000256" key="3">
    <source>
        <dbReference type="ARBA" id="ARBA00009370"/>
    </source>
</evidence>
<reference evidence="9" key="2">
    <citation type="submission" date="2016-02" db="EMBL/GenBank/DDBJ databases">
        <title>Draft genome sequence of five rapidly growing Mycobacterium species.</title>
        <authorList>
            <person name="Katahira K."/>
            <person name="Gotou Y."/>
            <person name="Iida K."/>
            <person name="Ogura Y."/>
            <person name="Hayashi T."/>
        </authorList>
    </citation>
    <scope>NUCLEOTIDE SEQUENCE [LARGE SCALE GENOMIC DNA]</scope>
    <source>
        <strain evidence="9">JCM15298</strain>
    </source>
</reference>
<keyword evidence="6" id="KW-0645">Protease</keyword>
<dbReference type="Pfam" id="PF10502">
    <property type="entry name" value="Peptidase_S26"/>
    <property type="match status" value="1"/>
</dbReference>
<dbReference type="InterPro" id="IPR019533">
    <property type="entry name" value="Peptidase_S26"/>
</dbReference>
<dbReference type="PRINTS" id="PR00727">
    <property type="entry name" value="LEADERPTASE"/>
</dbReference>
<feature type="domain" description="Peptidase S26" evidence="7">
    <location>
        <begin position="23"/>
        <end position="228"/>
    </location>
</feature>
<dbReference type="PROSITE" id="PS00761">
    <property type="entry name" value="SPASE_I_3"/>
    <property type="match status" value="1"/>
</dbReference>
<evidence type="ECO:0000256" key="5">
    <source>
        <dbReference type="ARBA" id="ARBA00022801"/>
    </source>
</evidence>